<feature type="region of interest" description="Disordered" evidence="1">
    <location>
        <begin position="340"/>
        <end position="380"/>
    </location>
</feature>
<protein>
    <submittedName>
        <fullName evidence="2">Uncharacterized protein</fullName>
    </submittedName>
</protein>
<feature type="compositionally biased region" description="Polar residues" evidence="1">
    <location>
        <begin position="1"/>
        <end position="10"/>
    </location>
</feature>
<feature type="region of interest" description="Disordered" evidence="1">
    <location>
        <begin position="1"/>
        <end position="36"/>
    </location>
</feature>
<organism evidence="2 3">
    <name type="scientific">Variovorax defluvii</name>
    <dbReference type="NCBI Taxonomy" id="913761"/>
    <lineage>
        <taxon>Bacteria</taxon>
        <taxon>Pseudomonadati</taxon>
        <taxon>Pseudomonadota</taxon>
        <taxon>Betaproteobacteria</taxon>
        <taxon>Burkholderiales</taxon>
        <taxon>Comamonadaceae</taxon>
        <taxon>Variovorax</taxon>
    </lineage>
</organism>
<feature type="compositionally biased region" description="Basic and acidic residues" evidence="1">
    <location>
        <begin position="14"/>
        <end position="26"/>
    </location>
</feature>
<name>A0ABP8GXI6_9BURK</name>
<dbReference type="Proteomes" id="UP001500975">
    <property type="component" value="Unassembled WGS sequence"/>
</dbReference>
<gene>
    <name evidence="2" type="ORF">GCM10023165_05370</name>
</gene>
<reference evidence="3" key="1">
    <citation type="journal article" date="2019" name="Int. J. Syst. Evol. Microbiol.">
        <title>The Global Catalogue of Microorganisms (GCM) 10K type strain sequencing project: providing services to taxonomists for standard genome sequencing and annotation.</title>
        <authorList>
            <consortium name="The Broad Institute Genomics Platform"/>
            <consortium name="The Broad Institute Genome Sequencing Center for Infectious Disease"/>
            <person name="Wu L."/>
            <person name="Ma J."/>
        </authorList>
    </citation>
    <scope>NUCLEOTIDE SEQUENCE [LARGE SCALE GENOMIC DNA]</scope>
    <source>
        <strain evidence="3">JCM 17804</strain>
    </source>
</reference>
<proteinExistence type="predicted"/>
<keyword evidence="3" id="KW-1185">Reference proteome</keyword>
<sequence length="380" mass="41787">MRPVQTNSNLLMGARDRSSEVEEKSNAESLATEGDLGTPAAREAVAKLYQELLPGERISRSQFLDLTAGDRVIKHVDLKTMIGLILGAWALQQSNSILATNHKSSAAFDYSHARSLMVDFEDTVGPEDGESDIMRAAKLVSFAQAGVCGRHADRNFVLIGSMLHRLFDEQPGLRDYLPHVERMVDSTAGARLGGAPTDDHAYVRIGNSIIVDSWVLFPMVHLESEGKYEPDETHEGKAFYDVAVDKHQIPNDVEEKLNAVSRKSNRPQPELSEQDYRGREHWVTLVGTPIRTWQVVQSRRDDAPAAVYVCGDLQFDPDLMDASGLALRKTWHEKAAAALDVGQRSPIRGLSPLRRPEPEKLPSSHTASVPGGANPEPSAV</sequence>
<evidence type="ECO:0000313" key="2">
    <source>
        <dbReference type="EMBL" id="GAA4331242.1"/>
    </source>
</evidence>
<dbReference type="EMBL" id="BAABGJ010000003">
    <property type="protein sequence ID" value="GAA4331242.1"/>
    <property type="molecule type" value="Genomic_DNA"/>
</dbReference>
<accession>A0ABP8GXI6</accession>
<evidence type="ECO:0000313" key="3">
    <source>
        <dbReference type="Proteomes" id="UP001500975"/>
    </source>
</evidence>
<comment type="caution">
    <text evidence="2">The sequence shown here is derived from an EMBL/GenBank/DDBJ whole genome shotgun (WGS) entry which is preliminary data.</text>
</comment>
<dbReference type="RefSeq" id="WP_345535718.1">
    <property type="nucleotide sequence ID" value="NZ_BAABGJ010000003.1"/>
</dbReference>
<evidence type="ECO:0000256" key="1">
    <source>
        <dbReference type="SAM" id="MobiDB-lite"/>
    </source>
</evidence>